<dbReference type="Gene3D" id="3.60.110.10">
    <property type="entry name" value="Carbon-nitrogen hydrolase"/>
    <property type="match status" value="1"/>
</dbReference>
<evidence type="ECO:0000313" key="12">
    <source>
        <dbReference type="Proteomes" id="UP000235914"/>
    </source>
</evidence>
<dbReference type="HAMAP" id="MF_01148">
    <property type="entry name" value="Lnt"/>
    <property type="match status" value="1"/>
</dbReference>
<dbReference type="InterPro" id="IPR003010">
    <property type="entry name" value="C-N_Hydrolase"/>
</dbReference>
<dbReference type="Pfam" id="PF20154">
    <property type="entry name" value="LNT_N"/>
    <property type="match status" value="1"/>
</dbReference>
<dbReference type="AlphaFoldDB" id="A0AAP8NK18"/>
<dbReference type="NCBIfam" id="TIGR00546">
    <property type="entry name" value="lnt"/>
    <property type="match status" value="1"/>
</dbReference>
<keyword evidence="4 9" id="KW-0808">Transferase</keyword>
<dbReference type="EC" id="2.3.1.269" evidence="9"/>
<dbReference type="InterPro" id="IPR004563">
    <property type="entry name" value="Apolipo_AcylTrfase"/>
</dbReference>
<keyword evidence="6 9" id="KW-1133">Transmembrane helix</keyword>
<evidence type="ECO:0000256" key="4">
    <source>
        <dbReference type="ARBA" id="ARBA00022679"/>
    </source>
</evidence>
<reference evidence="11 12" key="1">
    <citation type="journal article" date="2017" name="BMC Genomics">
        <title>Genome sequencing of 39 Akkermansia muciniphila isolates reveals its population structure, genomic and functional diverisity, and global distribution in mammalian gut microbiotas.</title>
        <authorList>
            <person name="Guo X."/>
            <person name="Li S."/>
            <person name="Zhang J."/>
            <person name="Wu F."/>
            <person name="Li X."/>
            <person name="Wu D."/>
            <person name="Zhang M."/>
            <person name="Ou Z."/>
            <person name="Jie Z."/>
            <person name="Yan Q."/>
            <person name="Li P."/>
            <person name="Yi J."/>
            <person name="Peng Y."/>
        </authorList>
    </citation>
    <scope>NUCLEOTIDE SEQUENCE [LARGE SCALE GENOMIC DNA]</scope>
    <source>
        <strain evidence="11 12">GP43</strain>
    </source>
</reference>
<accession>A0AAP8NK18</accession>
<feature type="domain" description="CN hydrolase" evidence="10">
    <location>
        <begin position="295"/>
        <end position="594"/>
    </location>
</feature>
<comment type="catalytic activity">
    <reaction evidence="9">
        <text>N-terminal S-1,2-diacyl-sn-glyceryl-L-cysteinyl-[lipoprotein] + a glycerophospholipid = N-acyl-S-1,2-diacyl-sn-glyceryl-L-cysteinyl-[lipoprotein] + a 2-acyl-sn-glycero-3-phospholipid + H(+)</text>
        <dbReference type="Rhea" id="RHEA:48228"/>
        <dbReference type="Rhea" id="RHEA-COMP:14681"/>
        <dbReference type="Rhea" id="RHEA-COMP:14684"/>
        <dbReference type="ChEBI" id="CHEBI:15378"/>
        <dbReference type="ChEBI" id="CHEBI:136912"/>
        <dbReference type="ChEBI" id="CHEBI:140656"/>
        <dbReference type="ChEBI" id="CHEBI:140657"/>
        <dbReference type="ChEBI" id="CHEBI:140660"/>
        <dbReference type="EC" id="2.3.1.269"/>
    </reaction>
</comment>
<dbReference type="EMBL" id="PJKN01000005">
    <property type="protein sequence ID" value="PNC54689.1"/>
    <property type="molecule type" value="Genomic_DNA"/>
</dbReference>
<gene>
    <name evidence="9 11" type="primary">lnt</name>
    <name evidence="11" type="ORF">CXU09_09110</name>
</gene>
<feature type="transmembrane region" description="Helical" evidence="9">
    <location>
        <begin position="601"/>
        <end position="622"/>
    </location>
</feature>
<comment type="subcellular location">
    <subcellularLocation>
        <location evidence="1 9">Cell membrane</location>
        <topology evidence="1 9">Multi-pass membrane protein</topology>
    </subcellularLocation>
</comment>
<name>A0AAP8NK18_9BACT</name>
<feature type="transmembrane region" description="Helical" evidence="9">
    <location>
        <begin position="31"/>
        <end position="49"/>
    </location>
</feature>
<dbReference type="GO" id="GO:0005886">
    <property type="term" value="C:plasma membrane"/>
    <property type="evidence" value="ECO:0007669"/>
    <property type="project" value="UniProtKB-SubCell"/>
</dbReference>
<evidence type="ECO:0000256" key="3">
    <source>
        <dbReference type="ARBA" id="ARBA00022475"/>
    </source>
</evidence>
<keyword evidence="5 9" id="KW-0812">Transmembrane</keyword>
<protein>
    <recommendedName>
        <fullName evidence="9">Apolipoprotein N-acyltransferase</fullName>
        <shortName evidence="9">ALP N-acyltransferase</shortName>
        <ecNumber evidence="9">2.3.1.269</ecNumber>
    </recommendedName>
</protein>
<dbReference type="Proteomes" id="UP000235914">
    <property type="component" value="Unassembled WGS sequence"/>
</dbReference>
<comment type="function">
    <text evidence="9">Catalyzes the phospholipid dependent N-acylation of the N-terminal cysteine of apolipoprotein, the last step in lipoprotein maturation.</text>
</comment>
<feature type="transmembrane region" description="Helical" evidence="9">
    <location>
        <begin position="254"/>
        <end position="274"/>
    </location>
</feature>
<keyword evidence="3 9" id="KW-1003">Cell membrane</keyword>
<comment type="similarity">
    <text evidence="2 9">Belongs to the CN hydrolase family. Apolipoprotein N-acyltransferase subfamily.</text>
</comment>
<feature type="transmembrane region" description="Helical" evidence="9">
    <location>
        <begin position="87"/>
        <end position="106"/>
    </location>
</feature>
<keyword evidence="8 9" id="KW-0012">Acyltransferase</keyword>
<evidence type="ECO:0000259" key="10">
    <source>
        <dbReference type="PROSITE" id="PS50263"/>
    </source>
</evidence>
<keyword evidence="7 9" id="KW-0472">Membrane</keyword>
<evidence type="ECO:0000256" key="9">
    <source>
        <dbReference type="HAMAP-Rule" id="MF_01148"/>
    </source>
</evidence>
<dbReference type="GO" id="GO:0016410">
    <property type="term" value="F:N-acyltransferase activity"/>
    <property type="evidence" value="ECO:0007669"/>
    <property type="project" value="UniProtKB-UniRule"/>
</dbReference>
<dbReference type="PANTHER" id="PTHR38686:SF1">
    <property type="entry name" value="APOLIPOPROTEIN N-ACYLTRANSFERASE"/>
    <property type="match status" value="1"/>
</dbReference>
<feature type="transmembrane region" description="Helical" evidence="9">
    <location>
        <begin position="158"/>
        <end position="181"/>
    </location>
</feature>
<feature type="transmembrane region" description="Helical" evidence="9">
    <location>
        <begin position="214"/>
        <end position="233"/>
    </location>
</feature>
<comment type="caution">
    <text evidence="11">The sequence shown here is derived from an EMBL/GenBank/DDBJ whole genome shotgun (WGS) entry which is preliminary data.</text>
</comment>
<feature type="transmembrane region" description="Helical" evidence="9">
    <location>
        <begin position="55"/>
        <end position="75"/>
    </location>
</feature>
<dbReference type="SUPFAM" id="SSF56317">
    <property type="entry name" value="Carbon-nitrogen hydrolase"/>
    <property type="match status" value="1"/>
</dbReference>
<evidence type="ECO:0000256" key="6">
    <source>
        <dbReference type="ARBA" id="ARBA00022989"/>
    </source>
</evidence>
<dbReference type="PANTHER" id="PTHR38686">
    <property type="entry name" value="APOLIPOPROTEIN N-ACYLTRANSFERASE"/>
    <property type="match status" value="1"/>
</dbReference>
<evidence type="ECO:0000256" key="1">
    <source>
        <dbReference type="ARBA" id="ARBA00004651"/>
    </source>
</evidence>
<dbReference type="InterPro" id="IPR036526">
    <property type="entry name" value="C-N_Hydrolase_sf"/>
</dbReference>
<organism evidence="11 12">
    <name type="scientific">Akkermansia muciniphila</name>
    <dbReference type="NCBI Taxonomy" id="239935"/>
    <lineage>
        <taxon>Bacteria</taxon>
        <taxon>Pseudomonadati</taxon>
        <taxon>Verrucomicrobiota</taxon>
        <taxon>Verrucomicrobiia</taxon>
        <taxon>Verrucomicrobiales</taxon>
        <taxon>Akkermansiaceae</taxon>
        <taxon>Akkermansia</taxon>
    </lineage>
</organism>
<comment type="pathway">
    <text evidence="9">Protein modification; lipoprotein biosynthesis (N-acyl transfer).</text>
</comment>
<evidence type="ECO:0000313" key="11">
    <source>
        <dbReference type="EMBL" id="PNC54689.1"/>
    </source>
</evidence>
<evidence type="ECO:0000256" key="2">
    <source>
        <dbReference type="ARBA" id="ARBA00010065"/>
    </source>
</evidence>
<proteinExistence type="inferred from homology"/>
<evidence type="ECO:0000256" key="8">
    <source>
        <dbReference type="ARBA" id="ARBA00023315"/>
    </source>
</evidence>
<evidence type="ECO:0000256" key="5">
    <source>
        <dbReference type="ARBA" id="ARBA00022692"/>
    </source>
</evidence>
<dbReference type="CDD" id="cd07571">
    <property type="entry name" value="ALP_N-acyl_transferase"/>
    <property type="match status" value="1"/>
</dbReference>
<dbReference type="InterPro" id="IPR045378">
    <property type="entry name" value="LNT_N"/>
</dbReference>
<feature type="transmembrane region" description="Helical" evidence="9">
    <location>
        <begin position="112"/>
        <end position="137"/>
    </location>
</feature>
<sequence>MSQHGGQWRHSCSRNKRLFTMNIPPASLPRLLPVWAGLLLAAFSGILMACAFIPVDWSGCVWIGFLPLLTALWYGRRREGKRGILAYALYGWVFGVVFYGISFWWVNEVSTLGYIPLMIFYGGLFPGLWALVMGVFFRPDARPLPDAKLAAKERRAAWKAWAMGDILPSASAALAGAALWVCLEWGRGWLIPGFGWNNLGVALYGNPLAQWAEYFGVTALAFIPAVFSVWLWRVCRRAGTMIVHEGRRTVPWDFFILVAVLLTMFVGGVCWTARYSPQSAAVTGNGRLTVPVMAVQLNLSQKEKWDPANRGSIYRALLDMTEQGMLDLQNRALEQAVKNGAEASLDMPAWVIWPESSFPISTFYRDSTGERFPNQDNVNFLSAEEDYVQALRNGICNFILLTGTDDIYLSDEGRVARAYNCLTVFEGDYSTARPHAKAMLVPFGEYIPMRETFPFLEKAFEASAGTAMGLNYTPGRSSSPVPVPIRPGSSSTVGVIPLVCFEDVVGSWVRRFVRQEPQLMVNVTNDGWFNRSCANEQHWRNAAFRCIELRRSMVRAANTGVSVALAPNGAVIADLRDSSGSPFTRGVMAATLPVGCTEITLYAMLGDWAVLVCFLAFAVLLLRRIGAGKRVHGPVEDGVYRRSTGATPR</sequence>
<dbReference type="GO" id="GO:0042158">
    <property type="term" value="P:lipoprotein biosynthetic process"/>
    <property type="evidence" value="ECO:0007669"/>
    <property type="project" value="UniProtKB-UniRule"/>
</dbReference>
<dbReference type="PROSITE" id="PS50263">
    <property type="entry name" value="CN_HYDROLASE"/>
    <property type="match status" value="1"/>
</dbReference>
<evidence type="ECO:0000256" key="7">
    <source>
        <dbReference type="ARBA" id="ARBA00023136"/>
    </source>
</evidence>